<sequence>MRGGAWRRWAAVLGLLAGASAAAAAATPPCPQPLRVGFNDRASPPALLGQGPGFAEPPGWEVQAVRDTLARLGCPAQRTQLQRLPARRLSGALMQGHLDIALLYAATPERRQAMRFPTDARGQLDLAWAPAFGHLVLFSRAGHPSPPPGWDGRTLDARWRVGVVTGSVQESVASQRGWRVEPVASRDAEVAMLQAGRFDLLFTALEALPPERRQGLVAWQPPVARLPFFAPASPDFAKAHPAWTRAFWNELCQSVRRLQPEMRPSECGTVPPATLR</sequence>
<gene>
    <name evidence="1" type="ORF">NYO99_14750</name>
</gene>
<proteinExistence type="predicted"/>
<dbReference type="Proteomes" id="UP001076464">
    <property type="component" value="Unassembled WGS sequence"/>
</dbReference>
<dbReference type="EMBL" id="JAPPUY010000003">
    <property type="protein sequence ID" value="MCY4746244.1"/>
    <property type="molecule type" value="Genomic_DNA"/>
</dbReference>
<organism evidence="1 2">
    <name type="scientific">Roseateles hydrophilus</name>
    <dbReference type="NCBI Taxonomy" id="2975054"/>
    <lineage>
        <taxon>Bacteria</taxon>
        <taxon>Pseudomonadati</taxon>
        <taxon>Pseudomonadota</taxon>
        <taxon>Betaproteobacteria</taxon>
        <taxon>Burkholderiales</taxon>
        <taxon>Sphaerotilaceae</taxon>
        <taxon>Roseateles</taxon>
    </lineage>
</organism>
<evidence type="ECO:0000313" key="2">
    <source>
        <dbReference type="Proteomes" id="UP001076464"/>
    </source>
</evidence>
<comment type="caution">
    <text evidence="1">The sequence shown here is derived from an EMBL/GenBank/DDBJ whole genome shotgun (WGS) entry which is preliminary data.</text>
</comment>
<evidence type="ECO:0000313" key="1">
    <source>
        <dbReference type="EMBL" id="MCY4746244.1"/>
    </source>
</evidence>
<reference evidence="1" key="1">
    <citation type="submission" date="2022-08" db="EMBL/GenBank/DDBJ databases">
        <title>Genome sequencing of Pelomonas sp. UHG3.</title>
        <authorList>
            <person name="So Y."/>
        </authorList>
    </citation>
    <scope>NUCLEOTIDE SEQUENCE</scope>
    <source>
        <strain evidence="1">UHG3</strain>
    </source>
</reference>
<keyword evidence="2" id="KW-1185">Reference proteome</keyword>
<name>A0ACC6CDB3_9BURK</name>
<accession>A0ACC6CDB3</accession>
<protein>
    <submittedName>
        <fullName evidence="1">Uncharacterized protein</fullName>
    </submittedName>
</protein>